<keyword evidence="9" id="KW-0472">Membrane</keyword>
<dbReference type="GeneID" id="108669437"/>
<feature type="domain" description="Beta-hexosaminidase eukaryotic type N-terminal" evidence="11">
    <location>
        <begin position="86"/>
        <end position="215"/>
    </location>
</feature>
<keyword evidence="12" id="KW-1185">Reference proteome</keyword>
<dbReference type="InterPro" id="IPR015883">
    <property type="entry name" value="Glyco_hydro_20_cat"/>
</dbReference>
<evidence type="ECO:0000256" key="2">
    <source>
        <dbReference type="ARBA" id="ARBA00006285"/>
    </source>
</evidence>
<dbReference type="RefSeq" id="XP_018012255.1">
    <property type="nucleotide sequence ID" value="XM_018156766.2"/>
</dbReference>
<dbReference type="Proteomes" id="UP000694843">
    <property type="component" value="Unplaced"/>
</dbReference>
<dbReference type="RefSeq" id="XP_047736927.1">
    <property type="nucleotide sequence ID" value="XM_047880971.1"/>
</dbReference>
<evidence type="ECO:0000256" key="4">
    <source>
        <dbReference type="ARBA" id="ARBA00022729"/>
    </source>
</evidence>
<dbReference type="OrthoDB" id="428480at2759"/>
<evidence type="ECO:0000256" key="7">
    <source>
        <dbReference type="ARBA" id="ARBA00023295"/>
    </source>
</evidence>
<evidence type="ECO:0000313" key="13">
    <source>
        <dbReference type="RefSeq" id="XP_018012255.1"/>
    </source>
</evidence>
<keyword evidence="4" id="KW-0732">Signal</keyword>
<feature type="domain" description="Glycoside hydrolase family 20 catalytic" evidence="10">
    <location>
        <begin position="240"/>
        <end position="594"/>
    </location>
</feature>
<dbReference type="GO" id="GO:0005975">
    <property type="term" value="P:carbohydrate metabolic process"/>
    <property type="evidence" value="ECO:0007669"/>
    <property type="project" value="InterPro"/>
</dbReference>
<keyword evidence="6" id="KW-0325">Glycoprotein</keyword>
<organism evidence="12 13">
    <name type="scientific">Hyalella azteca</name>
    <name type="common">Amphipod</name>
    <dbReference type="NCBI Taxonomy" id="294128"/>
    <lineage>
        <taxon>Eukaryota</taxon>
        <taxon>Metazoa</taxon>
        <taxon>Ecdysozoa</taxon>
        <taxon>Arthropoda</taxon>
        <taxon>Crustacea</taxon>
        <taxon>Multicrustacea</taxon>
        <taxon>Malacostraca</taxon>
        <taxon>Eumalacostraca</taxon>
        <taxon>Peracarida</taxon>
        <taxon>Amphipoda</taxon>
        <taxon>Senticaudata</taxon>
        <taxon>Talitrida</taxon>
        <taxon>Talitroidea</taxon>
        <taxon>Hyalellidae</taxon>
        <taxon>Hyalella</taxon>
    </lineage>
</organism>
<keyword evidence="5" id="KW-0378">Hydrolase</keyword>
<feature type="active site" description="Proton donor" evidence="8">
    <location>
        <position position="405"/>
    </location>
</feature>
<dbReference type="InterPro" id="IPR029018">
    <property type="entry name" value="Hex-like_dom2"/>
</dbReference>
<keyword evidence="7" id="KW-0326">Glycosidase</keyword>
<evidence type="ECO:0000256" key="3">
    <source>
        <dbReference type="ARBA" id="ARBA00012663"/>
    </source>
</evidence>
<evidence type="ECO:0000256" key="6">
    <source>
        <dbReference type="ARBA" id="ARBA00023180"/>
    </source>
</evidence>
<keyword evidence="9" id="KW-0812">Transmembrane</keyword>
<dbReference type="GO" id="GO:0005886">
    <property type="term" value="C:plasma membrane"/>
    <property type="evidence" value="ECO:0007669"/>
    <property type="project" value="TreeGrafter"/>
</dbReference>
<evidence type="ECO:0000259" key="10">
    <source>
        <dbReference type="Pfam" id="PF00728"/>
    </source>
</evidence>
<dbReference type="AlphaFoldDB" id="A0A8B7NF68"/>
<dbReference type="SUPFAM" id="SSF55545">
    <property type="entry name" value="beta-N-acetylhexosaminidase-like domain"/>
    <property type="match status" value="1"/>
</dbReference>
<reference evidence="13 14" key="1">
    <citation type="submission" date="2025-04" db="UniProtKB">
        <authorList>
            <consortium name="RefSeq"/>
        </authorList>
    </citation>
    <scope>IDENTIFICATION</scope>
    <source>
        <tissue evidence="13 14">Whole organism</tissue>
    </source>
</reference>
<dbReference type="InterPro" id="IPR029019">
    <property type="entry name" value="HEX_eukaryotic_N"/>
</dbReference>
<sequence>MAMSENTKPGLFVGLLVVVCVVITVSIIVTRDPVPQPEPLFSQPYEYVCQDVTGSGPRCVKVVRTDDSNGTSLNVCKLTCGERRLIWPYPVSVEGMGTEMSRFIPINVMYGDISSHSTQIQDFIKENWEAFKGNLEMIHPDYVTNGVGEWTTSDTYNKFKVYVNFIIKTGVSTISRTTIESYSLNISSTAERSTVTIEAITYFGARHGLETFSQLLNYDAENNCLQMINSLGRIYDEPFFRHRGLSLDTSRNYIPVKSIKKTIDAMAANKLNYFHWHITDTHSFPFKMESWPQMHEYGAYSPRQVYSHKDVSEIVRYGNVRGVKVYPELDSPAHIGNGWQWGPTQELGTLAVCVNQEPWQSYCVEPPCGQLNIANPRIYDVLASVYKELADAFSPVQYFHFGGDEVSIDCWNSSAEIRDWMSAKYDNVTKDSYFDEWANFHSRSMEIFENVTGITDVKGILWTSSLTEAGMAAKYLDPEKFIIQIWTYQNNNDSLGDVEDIASKGFELIITNADAWYLDCGVGAWVGNGFNWCSPYKPWQTVYDNNPLLMVSPEYRDKIIGGEAALWTEQADAQTLDSKLWPRGAALAERLWSNPNGTWADAELRMILHRQRLVERGIAAERLQPQWCFENEGLCYIL</sequence>
<protein>
    <recommendedName>
        <fullName evidence="3">beta-N-acetylhexosaminidase</fullName>
        <ecNumber evidence="3">3.2.1.52</ecNumber>
    </recommendedName>
</protein>
<evidence type="ECO:0000256" key="8">
    <source>
        <dbReference type="PIRSR" id="PIRSR625705-1"/>
    </source>
</evidence>
<dbReference type="Pfam" id="PF00728">
    <property type="entry name" value="Glyco_hydro_20"/>
    <property type="match status" value="1"/>
</dbReference>
<dbReference type="GO" id="GO:0016231">
    <property type="term" value="F:beta-N-acetylglucosaminidase activity"/>
    <property type="evidence" value="ECO:0007669"/>
    <property type="project" value="TreeGrafter"/>
</dbReference>
<dbReference type="Gene3D" id="3.30.379.10">
    <property type="entry name" value="Chitobiase/beta-hexosaminidase domain 2-like"/>
    <property type="match status" value="1"/>
</dbReference>
<dbReference type="OMA" id="CWAMSED"/>
<accession>A0A8B7NF68</accession>
<evidence type="ECO:0000256" key="1">
    <source>
        <dbReference type="ARBA" id="ARBA00001231"/>
    </source>
</evidence>
<dbReference type="InterPro" id="IPR025705">
    <property type="entry name" value="Beta_hexosaminidase_sua/sub"/>
</dbReference>
<evidence type="ECO:0000256" key="5">
    <source>
        <dbReference type="ARBA" id="ARBA00022801"/>
    </source>
</evidence>
<evidence type="ECO:0000259" key="11">
    <source>
        <dbReference type="Pfam" id="PF14845"/>
    </source>
</evidence>
<dbReference type="CDD" id="cd06562">
    <property type="entry name" value="GH20_HexA_HexB-like"/>
    <property type="match status" value="1"/>
</dbReference>
<name>A0A8B7NF68_HYAAZ</name>
<evidence type="ECO:0000313" key="14">
    <source>
        <dbReference type="RefSeq" id="XP_047736927.1"/>
    </source>
</evidence>
<dbReference type="EC" id="3.2.1.52" evidence="3"/>
<evidence type="ECO:0000313" key="12">
    <source>
        <dbReference type="Proteomes" id="UP000694843"/>
    </source>
</evidence>
<dbReference type="InterPro" id="IPR017853">
    <property type="entry name" value="GH"/>
</dbReference>
<evidence type="ECO:0000256" key="9">
    <source>
        <dbReference type="SAM" id="Phobius"/>
    </source>
</evidence>
<dbReference type="PANTHER" id="PTHR22600">
    <property type="entry name" value="BETA-HEXOSAMINIDASE"/>
    <property type="match status" value="1"/>
</dbReference>
<dbReference type="RefSeq" id="XP_047736928.1">
    <property type="nucleotide sequence ID" value="XM_047880972.1"/>
</dbReference>
<dbReference type="Pfam" id="PF14845">
    <property type="entry name" value="Glycohydro_20b2"/>
    <property type="match status" value="1"/>
</dbReference>
<dbReference type="Gene3D" id="3.20.20.80">
    <property type="entry name" value="Glycosidases"/>
    <property type="match status" value="1"/>
</dbReference>
<dbReference type="PRINTS" id="PR00738">
    <property type="entry name" value="GLHYDRLASE20"/>
</dbReference>
<dbReference type="KEGG" id="hazt:108669437"/>
<comment type="similarity">
    <text evidence="2">Belongs to the glycosyl hydrolase 20 family.</text>
</comment>
<gene>
    <name evidence="13 14 15" type="primary">LOC108669437</name>
</gene>
<dbReference type="GO" id="GO:0030203">
    <property type="term" value="P:glycosaminoglycan metabolic process"/>
    <property type="evidence" value="ECO:0007669"/>
    <property type="project" value="TreeGrafter"/>
</dbReference>
<keyword evidence="9" id="KW-1133">Transmembrane helix</keyword>
<proteinExistence type="inferred from homology"/>
<evidence type="ECO:0000313" key="15">
    <source>
        <dbReference type="RefSeq" id="XP_047736928.1"/>
    </source>
</evidence>
<dbReference type="SUPFAM" id="SSF51445">
    <property type="entry name" value="(Trans)glycosidases"/>
    <property type="match status" value="1"/>
</dbReference>
<comment type="catalytic activity">
    <reaction evidence="1">
        <text>Hydrolysis of terminal non-reducing N-acetyl-D-hexosamine residues in N-acetyl-beta-D-hexosaminides.</text>
        <dbReference type="EC" id="3.2.1.52"/>
    </reaction>
</comment>
<feature type="transmembrane region" description="Helical" evidence="9">
    <location>
        <begin position="12"/>
        <end position="29"/>
    </location>
</feature>
<dbReference type="PANTHER" id="PTHR22600:SF26">
    <property type="entry name" value="BETA-N-ACETYLHEXOSAMINIDASE"/>
    <property type="match status" value="1"/>
</dbReference>
<dbReference type="FunFam" id="3.20.20.80:FF:000063">
    <property type="entry name" value="Beta-hexosaminidase"/>
    <property type="match status" value="1"/>
</dbReference>